<name>A0A182QB31_9DIPT</name>
<accession>A0A182QB31</accession>
<protein>
    <submittedName>
        <fullName evidence="2">Uncharacterized protein</fullName>
    </submittedName>
</protein>
<feature type="region of interest" description="Disordered" evidence="1">
    <location>
        <begin position="342"/>
        <end position="377"/>
    </location>
</feature>
<reference evidence="3" key="1">
    <citation type="submission" date="2014-01" db="EMBL/GenBank/DDBJ databases">
        <title>The Genome Sequence of Anopheles farauti FAR1 (V2).</title>
        <authorList>
            <consortium name="The Broad Institute Genomics Platform"/>
            <person name="Neafsey D.E."/>
            <person name="Besansky N."/>
            <person name="Howell P."/>
            <person name="Walton C."/>
            <person name="Young S.K."/>
            <person name="Zeng Q."/>
            <person name="Gargeya S."/>
            <person name="Fitzgerald M."/>
            <person name="Haas B."/>
            <person name="Abouelleil A."/>
            <person name="Allen A.W."/>
            <person name="Alvarado L."/>
            <person name="Arachchi H.M."/>
            <person name="Berlin A.M."/>
            <person name="Chapman S.B."/>
            <person name="Gainer-Dewar J."/>
            <person name="Goldberg J."/>
            <person name="Griggs A."/>
            <person name="Gujja S."/>
            <person name="Hansen M."/>
            <person name="Howarth C."/>
            <person name="Imamovic A."/>
            <person name="Ireland A."/>
            <person name="Larimer J."/>
            <person name="McCowan C."/>
            <person name="Murphy C."/>
            <person name="Pearson M."/>
            <person name="Poon T.W."/>
            <person name="Priest M."/>
            <person name="Roberts A."/>
            <person name="Saif S."/>
            <person name="Shea T."/>
            <person name="Sisk P."/>
            <person name="Sykes S."/>
            <person name="Wortman J."/>
            <person name="Nusbaum C."/>
            <person name="Birren B."/>
        </authorList>
    </citation>
    <scope>NUCLEOTIDE SEQUENCE [LARGE SCALE GENOMIC DNA]</scope>
    <source>
        <strain evidence="3">FAR1</strain>
    </source>
</reference>
<evidence type="ECO:0000313" key="3">
    <source>
        <dbReference type="Proteomes" id="UP000075886"/>
    </source>
</evidence>
<reference evidence="2" key="2">
    <citation type="submission" date="2020-05" db="UniProtKB">
        <authorList>
            <consortium name="EnsemblMetazoa"/>
        </authorList>
    </citation>
    <scope>IDENTIFICATION</scope>
    <source>
        <strain evidence="2">FAR1</strain>
    </source>
</reference>
<keyword evidence="3" id="KW-1185">Reference proteome</keyword>
<evidence type="ECO:0000256" key="1">
    <source>
        <dbReference type="SAM" id="MobiDB-lite"/>
    </source>
</evidence>
<feature type="compositionally biased region" description="Acidic residues" evidence="1">
    <location>
        <begin position="366"/>
        <end position="377"/>
    </location>
</feature>
<dbReference type="EMBL" id="AXCN02000433">
    <property type="status" value="NOT_ANNOTATED_CDS"/>
    <property type="molecule type" value="Genomic_DNA"/>
</dbReference>
<proteinExistence type="predicted"/>
<dbReference type="Proteomes" id="UP000075886">
    <property type="component" value="Unassembled WGS sequence"/>
</dbReference>
<dbReference type="STRING" id="69004.A0A182QB31"/>
<dbReference type="VEuPathDB" id="VectorBase:AFAF006626"/>
<organism evidence="2 3">
    <name type="scientific">Anopheles farauti</name>
    <dbReference type="NCBI Taxonomy" id="69004"/>
    <lineage>
        <taxon>Eukaryota</taxon>
        <taxon>Metazoa</taxon>
        <taxon>Ecdysozoa</taxon>
        <taxon>Arthropoda</taxon>
        <taxon>Hexapoda</taxon>
        <taxon>Insecta</taxon>
        <taxon>Pterygota</taxon>
        <taxon>Neoptera</taxon>
        <taxon>Endopterygota</taxon>
        <taxon>Diptera</taxon>
        <taxon>Nematocera</taxon>
        <taxon>Culicoidea</taxon>
        <taxon>Culicidae</taxon>
        <taxon>Anophelinae</taxon>
        <taxon>Anopheles</taxon>
    </lineage>
</organism>
<evidence type="ECO:0000313" key="2">
    <source>
        <dbReference type="EnsemblMetazoa" id="AFAF006626-PA"/>
    </source>
</evidence>
<dbReference type="AlphaFoldDB" id="A0A182QB31"/>
<sequence length="377" mass="43415">MNMNKSTCYELFPEELPELGSGPSLVDEVRLGARERLQKRSAQAVLRLHEKRPQPTVQKLVYPSPPKYKECAHSGHFVLDREALNRADHIELISTPKQVNCDKRPQWVVRKLPSITNRVKTLARPGPTHVRSTLARYASKLSAKQKQHLESLLEPKPFVTIPESIGYARQQRADDAMWRRHRAKQERNLLKNIRRWEVELLKEIMKKLSTMLRDYYLFEQPSPLEEDAKQIARTLLQCIYQLLNRPVPVTSNDSAQRHDAIDEFYIEFSEKVGHWIWRLMQTTGVTFDAGQISCSILRKSASFVSINSSVFEMQLEIDNREHLEPLSILSLDTSMELDGESVEQSVDEDQNTVIANIPNDAQDPGENPEEEIPQQST</sequence>
<dbReference type="EnsemblMetazoa" id="AFAF006626-RA">
    <property type="protein sequence ID" value="AFAF006626-PA"/>
    <property type="gene ID" value="AFAF006626"/>
</dbReference>